<feature type="transmembrane region" description="Helical" evidence="1">
    <location>
        <begin position="195"/>
        <end position="218"/>
    </location>
</feature>
<keyword evidence="1" id="KW-1133">Transmembrane helix</keyword>
<dbReference type="PANTHER" id="PTHR37577:SF1">
    <property type="entry name" value="INTEGRAL MEMBRANE PROTEIN"/>
    <property type="match status" value="1"/>
</dbReference>
<dbReference type="OrthoDB" id="5427664at2759"/>
<dbReference type="EMBL" id="JAGPXF010000005">
    <property type="protein sequence ID" value="KAH7241202.1"/>
    <property type="molecule type" value="Genomic_DNA"/>
</dbReference>
<protein>
    <submittedName>
        <fullName evidence="2">Uncharacterized protein</fullName>
    </submittedName>
</protein>
<organism evidence="2 3">
    <name type="scientific">Fusarium tricinctum</name>
    <dbReference type="NCBI Taxonomy" id="61284"/>
    <lineage>
        <taxon>Eukaryota</taxon>
        <taxon>Fungi</taxon>
        <taxon>Dikarya</taxon>
        <taxon>Ascomycota</taxon>
        <taxon>Pezizomycotina</taxon>
        <taxon>Sordariomycetes</taxon>
        <taxon>Hypocreomycetidae</taxon>
        <taxon>Hypocreales</taxon>
        <taxon>Nectriaceae</taxon>
        <taxon>Fusarium</taxon>
        <taxon>Fusarium tricinctum species complex</taxon>
    </lineage>
</organism>
<keyword evidence="1" id="KW-0812">Transmembrane</keyword>
<keyword evidence="3" id="KW-1185">Reference proteome</keyword>
<sequence>MWQYADCNFTTLPKNEKKIPGDSDIAGLGVIIAFILPAWVTAGAATIASLRNWEGIGYRLALGAEDLLGPLCDLQAITGTAIVIAGFSQWNTITFYHRELVLSYWWLTSNSFWMARPAYMYEAVEELNTALSSTSRTKWRAYTRRLLIIVSVFLGISWASLSNKLEADNWNENDPQKCYHFNDITSSLAQFLRLLYGRFASFFFWIMFRFVCMVRVLISVWSYGDSDVRGFFIVYYVFVIWNTWDIIMLKVMNQPLVEDETKIGFGQVLLLVLLVQILLNIVDIWKSK</sequence>
<feature type="transmembrane region" description="Helical" evidence="1">
    <location>
        <begin position="25"/>
        <end position="50"/>
    </location>
</feature>
<dbReference type="AlphaFoldDB" id="A0A8K0WAI0"/>
<feature type="transmembrane region" description="Helical" evidence="1">
    <location>
        <begin position="263"/>
        <end position="282"/>
    </location>
</feature>
<evidence type="ECO:0000313" key="2">
    <source>
        <dbReference type="EMBL" id="KAH7241202.1"/>
    </source>
</evidence>
<dbReference type="Proteomes" id="UP000813427">
    <property type="component" value="Unassembled WGS sequence"/>
</dbReference>
<name>A0A8K0WAI0_9HYPO</name>
<feature type="transmembrane region" description="Helical" evidence="1">
    <location>
        <begin position="142"/>
        <end position="161"/>
    </location>
</feature>
<keyword evidence="1" id="KW-0472">Membrane</keyword>
<gene>
    <name evidence="2" type="ORF">BKA59DRAFT_401253</name>
</gene>
<dbReference type="InterPro" id="IPR053018">
    <property type="entry name" value="Elsinochrome_Biosynth-Asso"/>
</dbReference>
<proteinExistence type="predicted"/>
<feature type="transmembrane region" description="Helical" evidence="1">
    <location>
        <begin position="230"/>
        <end position="251"/>
    </location>
</feature>
<evidence type="ECO:0000256" key="1">
    <source>
        <dbReference type="SAM" id="Phobius"/>
    </source>
</evidence>
<reference evidence="2" key="1">
    <citation type="journal article" date="2021" name="Nat. Commun.">
        <title>Genetic determinants of endophytism in the Arabidopsis root mycobiome.</title>
        <authorList>
            <person name="Mesny F."/>
            <person name="Miyauchi S."/>
            <person name="Thiergart T."/>
            <person name="Pickel B."/>
            <person name="Atanasova L."/>
            <person name="Karlsson M."/>
            <person name="Huettel B."/>
            <person name="Barry K.W."/>
            <person name="Haridas S."/>
            <person name="Chen C."/>
            <person name="Bauer D."/>
            <person name="Andreopoulos W."/>
            <person name="Pangilinan J."/>
            <person name="LaButti K."/>
            <person name="Riley R."/>
            <person name="Lipzen A."/>
            <person name="Clum A."/>
            <person name="Drula E."/>
            <person name="Henrissat B."/>
            <person name="Kohler A."/>
            <person name="Grigoriev I.V."/>
            <person name="Martin F.M."/>
            <person name="Hacquard S."/>
        </authorList>
    </citation>
    <scope>NUCLEOTIDE SEQUENCE</scope>
    <source>
        <strain evidence="2">MPI-SDFR-AT-0068</strain>
    </source>
</reference>
<comment type="caution">
    <text evidence="2">The sequence shown here is derived from an EMBL/GenBank/DDBJ whole genome shotgun (WGS) entry which is preliminary data.</text>
</comment>
<accession>A0A8K0WAI0</accession>
<evidence type="ECO:0000313" key="3">
    <source>
        <dbReference type="Proteomes" id="UP000813427"/>
    </source>
</evidence>
<dbReference type="PANTHER" id="PTHR37577">
    <property type="entry name" value="INTEGRAL MEMBRANE PROTEIN"/>
    <property type="match status" value="1"/>
</dbReference>